<feature type="transmembrane region" description="Helical" evidence="6">
    <location>
        <begin position="48"/>
        <end position="71"/>
    </location>
</feature>
<dbReference type="STRING" id="262209.AWH69_04755"/>
<gene>
    <name evidence="8" type="ORF">AWH69_04755</name>
    <name evidence="9" type="ORF">EEW87_001575</name>
</gene>
<keyword evidence="10" id="KW-1185">Reference proteome</keyword>
<dbReference type="InterPro" id="IPR000515">
    <property type="entry name" value="MetI-like"/>
</dbReference>
<evidence type="ECO:0000256" key="6">
    <source>
        <dbReference type="RuleBase" id="RU363032"/>
    </source>
</evidence>
<reference evidence="8 10" key="1">
    <citation type="submission" date="2016-01" db="EMBL/GenBank/DDBJ databases">
        <title>Janibacter melonis strain CD11_4 genome sequencing and assembly.</title>
        <authorList>
            <person name="Nair G.R."/>
            <person name="Kaur G."/>
            <person name="Chander A.M."/>
            <person name="Mayilraj S."/>
        </authorList>
    </citation>
    <scope>NUCLEOTIDE SEQUENCE [LARGE SCALE GENOMIC DNA]</scope>
    <source>
        <strain evidence="8 10">CD11-4</strain>
    </source>
</reference>
<evidence type="ECO:0000256" key="5">
    <source>
        <dbReference type="ARBA" id="ARBA00023136"/>
    </source>
</evidence>
<reference evidence="9 11" key="2">
    <citation type="submission" date="2019-09" db="EMBL/GenBank/DDBJ databases">
        <title>Complete Genome Sequence of Janibacter melonis M714 with both human health impact and industrial applications.</title>
        <authorList>
            <person name="Jin M."/>
            <person name="Zhao Q.R."/>
        </authorList>
    </citation>
    <scope>NUCLEOTIDE SEQUENCE [LARGE SCALE GENOMIC DNA]</scope>
    <source>
        <strain evidence="9 11">M714</strain>
    </source>
</reference>
<evidence type="ECO:0000313" key="9">
    <source>
        <dbReference type="EMBL" id="QGX08662.1"/>
    </source>
</evidence>
<dbReference type="EMBL" id="LQZG01000002">
    <property type="protein sequence ID" value="OAB87404.1"/>
    <property type="molecule type" value="Genomic_DNA"/>
</dbReference>
<evidence type="ECO:0000256" key="3">
    <source>
        <dbReference type="ARBA" id="ARBA00022692"/>
    </source>
</evidence>
<keyword evidence="4 6" id="KW-1133">Transmembrane helix</keyword>
<evidence type="ECO:0000256" key="4">
    <source>
        <dbReference type="ARBA" id="ARBA00022989"/>
    </source>
</evidence>
<evidence type="ECO:0000313" key="10">
    <source>
        <dbReference type="Proteomes" id="UP000076976"/>
    </source>
</evidence>
<dbReference type="GO" id="GO:0055085">
    <property type="term" value="P:transmembrane transport"/>
    <property type="evidence" value="ECO:0007669"/>
    <property type="project" value="InterPro"/>
</dbReference>
<accession>A0A176QCK3</accession>
<dbReference type="KEGG" id="jme:EEW87_001575"/>
<keyword evidence="3 6" id="KW-0812">Transmembrane</keyword>
<dbReference type="PROSITE" id="PS50928">
    <property type="entry name" value="ABC_TM1"/>
    <property type="match status" value="1"/>
</dbReference>
<feature type="domain" description="ABC transmembrane type-1" evidence="7">
    <location>
        <begin position="15"/>
        <end position="197"/>
    </location>
</feature>
<dbReference type="EMBL" id="CP044548">
    <property type="protein sequence ID" value="QGX08662.1"/>
    <property type="molecule type" value="Genomic_DNA"/>
</dbReference>
<comment type="similarity">
    <text evidence="6">Belongs to the binding-protein-dependent transport system permease family.</text>
</comment>
<dbReference type="Proteomes" id="UP000076976">
    <property type="component" value="Unassembled WGS sequence"/>
</dbReference>
<dbReference type="RefSeq" id="WP_068272559.1">
    <property type="nucleotide sequence ID" value="NZ_CAJFZZ010000061.1"/>
</dbReference>
<keyword evidence="2 6" id="KW-0813">Transport</keyword>
<reference evidence="9" key="3">
    <citation type="submission" date="2019-11" db="EMBL/GenBank/DDBJ databases">
        <authorList>
            <person name="Zhao Q."/>
        </authorList>
    </citation>
    <scope>NUCLEOTIDE SEQUENCE</scope>
    <source>
        <strain evidence="9">M714</strain>
    </source>
</reference>
<feature type="transmembrane region" description="Helical" evidence="6">
    <location>
        <begin position="179"/>
        <end position="200"/>
    </location>
</feature>
<dbReference type="InterPro" id="IPR051204">
    <property type="entry name" value="ABC_transp_perm/SBD"/>
</dbReference>
<feature type="transmembrane region" description="Helical" evidence="6">
    <location>
        <begin position="77"/>
        <end position="96"/>
    </location>
</feature>
<dbReference type="Proteomes" id="UP000271708">
    <property type="component" value="Chromosome"/>
</dbReference>
<dbReference type="InterPro" id="IPR035906">
    <property type="entry name" value="MetI-like_sf"/>
</dbReference>
<proteinExistence type="inferred from homology"/>
<dbReference type="GeneID" id="59163122"/>
<sequence>MEWILEHPDDIARLALRHTWLAGLPLIIGLAISLVLGWLAHRLSWLRAVALTGSGLLYTIPSLALFVLMPLLLGTSILSPVNVVVAMTIYTIALLVRTVVDGLDSVPAEATQAATAIGYGRVRRLLSVELPLAVPVIAAGLRVAAVSNVSIVSVASLVGVSQLGDLLVDGFNRAIGGELVAGVLGCVVLALLFDAIIRLAERLLTPWRQSTKGARA</sequence>
<feature type="transmembrane region" description="Helical" evidence="6">
    <location>
        <begin position="20"/>
        <end position="41"/>
    </location>
</feature>
<dbReference type="Gene3D" id="1.10.3720.10">
    <property type="entry name" value="MetI-like"/>
    <property type="match status" value="1"/>
</dbReference>
<keyword evidence="5 6" id="KW-0472">Membrane</keyword>
<comment type="subcellular location">
    <subcellularLocation>
        <location evidence="6">Cell membrane</location>
        <topology evidence="6">Multi-pass membrane protein</topology>
    </subcellularLocation>
    <subcellularLocation>
        <location evidence="1">Membrane</location>
        <topology evidence="1">Multi-pass membrane protein</topology>
    </subcellularLocation>
</comment>
<feature type="transmembrane region" description="Helical" evidence="6">
    <location>
        <begin position="132"/>
        <end position="159"/>
    </location>
</feature>
<evidence type="ECO:0000313" key="11">
    <source>
        <dbReference type="Proteomes" id="UP000271708"/>
    </source>
</evidence>
<dbReference type="SUPFAM" id="SSF161098">
    <property type="entry name" value="MetI-like"/>
    <property type="match status" value="1"/>
</dbReference>
<evidence type="ECO:0000256" key="1">
    <source>
        <dbReference type="ARBA" id="ARBA00004141"/>
    </source>
</evidence>
<dbReference type="GO" id="GO:0005886">
    <property type="term" value="C:plasma membrane"/>
    <property type="evidence" value="ECO:0007669"/>
    <property type="project" value="UniProtKB-SubCell"/>
</dbReference>
<evidence type="ECO:0000259" key="7">
    <source>
        <dbReference type="PROSITE" id="PS50928"/>
    </source>
</evidence>
<organism evidence="8 10">
    <name type="scientific">Janibacter melonis</name>
    <dbReference type="NCBI Taxonomy" id="262209"/>
    <lineage>
        <taxon>Bacteria</taxon>
        <taxon>Bacillati</taxon>
        <taxon>Actinomycetota</taxon>
        <taxon>Actinomycetes</taxon>
        <taxon>Micrococcales</taxon>
        <taxon>Intrasporangiaceae</taxon>
        <taxon>Janibacter</taxon>
    </lineage>
</organism>
<dbReference type="Pfam" id="PF00528">
    <property type="entry name" value="BPD_transp_1"/>
    <property type="match status" value="1"/>
</dbReference>
<evidence type="ECO:0000256" key="2">
    <source>
        <dbReference type="ARBA" id="ARBA00022448"/>
    </source>
</evidence>
<dbReference type="PANTHER" id="PTHR30177:SF4">
    <property type="entry name" value="OSMOPROTECTANT IMPORT PERMEASE PROTEIN OSMW"/>
    <property type="match status" value="1"/>
</dbReference>
<dbReference type="OrthoDB" id="5243524at2"/>
<protein>
    <submittedName>
        <fullName evidence="8 9">ABC transporter permease</fullName>
    </submittedName>
</protein>
<dbReference type="PANTHER" id="PTHR30177">
    <property type="entry name" value="GLYCINE BETAINE/L-PROLINE TRANSPORT SYSTEM PERMEASE PROTEIN PROW"/>
    <property type="match status" value="1"/>
</dbReference>
<dbReference type="CDD" id="cd06261">
    <property type="entry name" value="TM_PBP2"/>
    <property type="match status" value="1"/>
</dbReference>
<name>A0A176QCK3_9MICO</name>
<evidence type="ECO:0000313" key="8">
    <source>
        <dbReference type="EMBL" id="OAB87404.1"/>
    </source>
</evidence>
<dbReference type="GO" id="GO:0031460">
    <property type="term" value="P:glycine betaine transport"/>
    <property type="evidence" value="ECO:0007669"/>
    <property type="project" value="TreeGrafter"/>
</dbReference>
<dbReference type="AlphaFoldDB" id="A0A176QCK3"/>